<dbReference type="AlphaFoldDB" id="A0A177FN39"/>
<evidence type="ECO:0000256" key="1">
    <source>
        <dbReference type="SAM" id="MobiDB-lite"/>
    </source>
</evidence>
<evidence type="ECO:0000313" key="3">
    <source>
        <dbReference type="Proteomes" id="UP000077002"/>
    </source>
</evidence>
<dbReference type="Proteomes" id="UP000077002">
    <property type="component" value="Unassembled WGS sequence"/>
</dbReference>
<feature type="region of interest" description="Disordered" evidence="1">
    <location>
        <begin position="1"/>
        <end position="29"/>
    </location>
</feature>
<gene>
    <name evidence="2" type="ORF">AYO21_00370</name>
</gene>
<sequence>MVPMHSPTVSSSSSIANSSSTSQTTLVQDPSHLAVGVGVGVADADRERRAYDGRDGFGSSFFDSDFSSGSCFDFDFFSCFYSYSRWKTPLPTSPAAANTRPETRVARQIALGRFLAVAESEDEDEGEDQGAHARQTPRVGFGQLTITATATATESARAHKIADAGGSLRKMMGLEGGGDDDRDNGSSARDGSGASDVGRDGGRNREGDLDGDGDGDRGRRRPRVRTMISSSSRTCRRPWGKWTVVLVDFQEDSELQVDIEDCELFVFRDRGGASGVPAAPVVAETEVMDVQLG</sequence>
<feature type="region of interest" description="Disordered" evidence="1">
    <location>
        <begin position="169"/>
        <end position="232"/>
    </location>
</feature>
<dbReference type="GeneID" id="34595552"/>
<feature type="compositionally biased region" description="Low complexity" evidence="1">
    <location>
        <begin position="1"/>
        <end position="25"/>
    </location>
</feature>
<feature type="compositionally biased region" description="Acidic residues" evidence="1">
    <location>
        <begin position="119"/>
        <end position="128"/>
    </location>
</feature>
<feature type="compositionally biased region" description="Low complexity" evidence="1">
    <location>
        <begin position="185"/>
        <end position="196"/>
    </location>
</feature>
<reference evidence="2 3" key="1">
    <citation type="submission" date="2016-03" db="EMBL/GenBank/DDBJ databases">
        <title>Draft genome sequence of the Fonsecaea monophora CBS 269.37.</title>
        <authorList>
            <person name="Bombassaro A."/>
            <person name="Vinicius W.A."/>
            <person name="De Hoog S."/>
            <person name="Sun J."/>
            <person name="Souza E.M."/>
            <person name="Raittz R.T."/>
            <person name="Costa F."/>
            <person name="Leao A.C."/>
            <person name="Tadra-Sfeir M.Z."/>
            <person name="Baura V."/>
            <person name="Balsanelli E."/>
            <person name="Pedrosa F.O."/>
            <person name="Moreno L.F."/>
            <person name="Steffens M.B."/>
            <person name="Xi L."/>
            <person name="Bocca A.L."/>
            <person name="Felipe M.S."/>
            <person name="Teixeira M."/>
            <person name="Telles Filho F.Q."/>
            <person name="Azevedo C.M."/>
            <person name="Gomes R."/>
            <person name="Vicente V.A."/>
        </authorList>
    </citation>
    <scope>NUCLEOTIDE SEQUENCE [LARGE SCALE GENOMIC DNA]</scope>
    <source>
        <strain evidence="2 3">CBS 269.37</strain>
    </source>
</reference>
<name>A0A177FN39_9EURO</name>
<feature type="region of interest" description="Disordered" evidence="1">
    <location>
        <begin position="118"/>
        <end position="142"/>
    </location>
</feature>
<dbReference type="EMBL" id="LVKK01000001">
    <property type="protein sequence ID" value="OAG45734.1"/>
    <property type="molecule type" value="Genomic_DNA"/>
</dbReference>
<protein>
    <submittedName>
        <fullName evidence="2">Uncharacterized protein</fullName>
    </submittedName>
</protein>
<feature type="compositionally biased region" description="Basic and acidic residues" evidence="1">
    <location>
        <begin position="197"/>
        <end position="208"/>
    </location>
</feature>
<evidence type="ECO:0000313" key="2">
    <source>
        <dbReference type="EMBL" id="OAG45734.1"/>
    </source>
</evidence>
<comment type="caution">
    <text evidence="2">The sequence shown here is derived from an EMBL/GenBank/DDBJ whole genome shotgun (WGS) entry which is preliminary data.</text>
</comment>
<proteinExistence type="predicted"/>
<dbReference type="RefSeq" id="XP_022517686.1">
    <property type="nucleotide sequence ID" value="XM_022650360.1"/>
</dbReference>
<organism evidence="2 3">
    <name type="scientific">Fonsecaea monophora</name>
    <dbReference type="NCBI Taxonomy" id="254056"/>
    <lineage>
        <taxon>Eukaryota</taxon>
        <taxon>Fungi</taxon>
        <taxon>Dikarya</taxon>
        <taxon>Ascomycota</taxon>
        <taxon>Pezizomycotina</taxon>
        <taxon>Eurotiomycetes</taxon>
        <taxon>Chaetothyriomycetidae</taxon>
        <taxon>Chaetothyriales</taxon>
        <taxon>Herpotrichiellaceae</taxon>
        <taxon>Fonsecaea</taxon>
    </lineage>
</organism>
<keyword evidence="3" id="KW-1185">Reference proteome</keyword>
<accession>A0A177FN39</accession>